<organism evidence="1">
    <name type="scientific">marine metagenome</name>
    <dbReference type="NCBI Taxonomy" id="408172"/>
    <lineage>
        <taxon>unclassified sequences</taxon>
        <taxon>metagenomes</taxon>
        <taxon>ecological metagenomes</taxon>
    </lineage>
</organism>
<sequence length="66" mass="7641">MSKENIAPWSTYFQLDAFNIEGKKIMGRQAAGHSYLKGLTNQDYDTISFYIRDGRDRDQVINLIQP</sequence>
<accession>A0A382T5F8</accession>
<proteinExistence type="predicted"/>
<evidence type="ECO:0000313" key="1">
    <source>
        <dbReference type="EMBL" id="SVD17379.1"/>
    </source>
</evidence>
<name>A0A382T5F8_9ZZZZ</name>
<feature type="non-terminal residue" evidence="1">
    <location>
        <position position="66"/>
    </location>
</feature>
<reference evidence="1" key="1">
    <citation type="submission" date="2018-05" db="EMBL/GenBank/DDBJ databases">
        <authorList>
            <person name="Lanie J.A."/>
            <person name="Ng W.-L."/>
            <person name="Kazmierczak K.M."/>
            <person name="Andrzejewski T.M."/>
            <person name="Davidsen T.M."/>
            <person name="Wayne K.J."/>
            <person name="Tettelin H."/>
            <person name="Glass J.I."/>
            <person name="Rusch D."/>
            <person name="Podicherti R."/>
            <person name="Tsui H.-C.T."/>
            <person name="Winkler M.E."/>
        </authorList>
    </citation>
    <scope>NUCLEOTIDE SEQUENCE</scope>
</reference>
<protein>
    <submittedName>
        <fullName evidence="1">Uncharacterized protein</fullName>
    </submittedName>
</protein>
<dbReference type="AlphaFoldDB" id="A0A382T5F8"/>
<dbReference type="EMBL" id="UINC01134070">
    <property type="protein sequence ID" value="SVD17379.1"/>
    <property type="molecule type" value="Genomic_DNA"/>
</dbReference>
<gene>
    <name evidence="1" type="ORF">METZ01_LOCUS370233</name>
</gene>